<reference evidence="1" key="1">
    <citation type="submission" date="2021-06" db="EMBL/GenBank/DDBJ databases">
        <authorList>
            <person name="Kallberg Y."/>
            <person name="Tangrot J."/>
            <person name="Rosling A."/>
        </authorList>
    </citation>
    <scope>NUCLEOTIDE SEQUENCE</scope>
    <source>
        <strain evidence="1">CL356</strain>
    </source>
</reference>
<accession>A0ACA9NSJ3</accession>
<evidence type="ECO:0000313" key="2">
    <source>
        <dbReference type="Proteomes" id="UP000789525"/>
    </source>
</evidence>
<keyword evidence="2" id="KW-1185">Reference proteome</keyword>
<evidence type="ECO:0000313" key="1">
    <source>
        <dbReference type="EMBL" id="CAG8675037.1"/>
    </source>
</evidence>
<name>A0ACA9NSJ3_9GLOM</name>
<proteinExistence type="predicted"/>
<dbReference type="EMBL" id="CAJVPT010025474">
    <property type="protein sequence ID" value="CAG8675037.1"/>
    <property type="molecule type" value="Genomic_DNA"/>
</dbReference>
<dbReference type="Proteomes" id="UP000789525">
    <property type="component" value="Unassembled WGS sequence"/>
</dbReference>
<feature type="non-terminal residue" evidence="1">
    <location>
        <position position="1"/>
    </location>
</feature>
<gene>
    <name evidence="1" type="ORF">ACOLOM_LOCUS9099</name>
</gene>
<comment type="caution">
    <text evidence="1">The sequence shown here is derived from an EMBL/GenBank/DDBJ whole genome shotgun (WGS) entry which is preliminary data.</text>
</comment>
<sequence length="171" mass="19872">SSSDRLYKDPPPAYHEIQPDVFSDYSHRNANTRHLRTNQNINRHPRTDQNINDERVCRECCLPFTVVALVIFFIYFSFTGTALVPDPDDVTKIPRMFQLRWRSIFGGDYTMVIESYDTNDFSLSGHNVTLDDTISSAESPIDTTGDYIKYPIRALILDAHYDMGKYRYFII</sequence>
<organism evidence="1 2">
    <name type="scientific">Acaulospora colombiana</name>
    <dbReference type="NCBI Taxonomy" id="27376"/>
    <lineage>
        <taxon>Eukaryota</taxon>
        <taxon>Fungi</taxon>
        <taxon>Fungi incertae sedis</taxon>
        <taxon>Mucoromycota</taxon>
        <taxon>Glomeromycotina</taxon>
        <taxon>Glomeromycetes</taxon>
        <taxon>Diversisporales</taxon>
        <taxon>Acaulosporaceae</taxon>
        <taxon>Acaulospora</taxon>
    </lineage>
</organism>
<protein>
    <submittedName>
        <fullName evidence="1">17269_t:CDS:1</fullName>
    </submittedName>
</protein>